<dbReference type="OrthoDB" id="5819072at2"/>
<protein>
    <submittedName>
        <fullName evidence="1">Uncharacterized protein</fullName>
    </submittedName>
</protein>
<organism evidence="1 2">
    <name type="scientific">Thiohalomonas denitrificans</name>
    <dbReference type="NCBI Taxonomy" id="415747"/>
    <lineage>
        <taxon>Bacteria</taxon>
        <taxon>Pseudomonadati</taxon>
        <taxon>Pseudomonadota</taxon>
        <taxon>Gammaproteobacteria</taxon>
        <taxon>Thiohalomonadales</taxon>
        <taxon>Thiohalomonadaceae</taxon>
        <taxon>Thiohalomonas</taxon>
    </lineage>
</organism>
<gene>
    <name evidence="1" type="ORF">SAMN03097708_00697</name>
</gene>
<evidence type="ECO:0000313" key="1">
    <source>
        <dbReference type="EMBL" id="SCZ52209.1"/>
    </source>
</evidence>
<dbReference type="Proteomes" id="UP000199648">
    <property type="component" value="Unassembled WGS sequence"/>
</dbReference>
<dbReference type="EMBL" id="FMWD01000002">
    <property type="protein sequence ID" value="SCZ52209.1"/>
    <property type="molecule type" value="Genomic_DNA"/>
</dbReference>
<dbReference type="RefSeq" id="WP_092992655.1">
    <property type="nucleotide sequence ID" value="NZ_FMWD01000002.1"/>
</dbReference>
<evidence type="ECO:0000313" key="2">
    <source>
        <dbReference type="Proteomes" id="UP000199648"/>
    </source>
</evidence>
<dbReference type="AlphaFoldDB" id="A0A1G5PT10"/>
<name>A0A1G5PT10_9GAMM</name>
<sequence>MIEKRNAVAEVMRRAAVLPLGHALEVRSYKRDRGFVLVREGEADYRLMEEGFEQARVCVRCEDLKRLLKTVVKREFPRSNKLRIYETGEFREWAPRKVL</sequence>
<accession>A0A1G5PT10</accession>
<keyword evidence="2" id="KW-1185">Reference proteome</keyword>
<proteinExistence type="predicted"/>
<reference evidence="1 2" key="1">
    <citation type="submission" date="2016-10" db="EMBL/GenBank/DDBJ databases">
        <authorList>
            <person name="de Groot N.N."/>
        </authorList>
    </citation>
    <scope>NUCLEOTIDE SEQUENCE [LARGE SCALE GENOMIC DNA]</scope>
    <source>
        <strain evidence="1 2">HLD2</strain>
    </source>
</reference>